<dbReference type="RefSeq" id="XP_007803613.1">
    <property type="nucleotide sequence ID" value="XM_007805422.1"/>
</dbReference>
<dbReference type="GeneID" id="19240052"/>
<dbReference type="EMBL" id="KE721293">
    <property type="protein sequence ID" value="ERF70747.1"/>
    <property type="molecule type" value="Genomic_DNA"/>
</dbReference>
<dbReference type="PANTHER" id="PTHR47843:SF2">
    <property type="entry name" value="BTB DOMAIN-CONTAINING PROTEIN"/>
    <property type="match status" value="1"/>
</dbReference>
<keyword evidence="2" id="KW-1185">Reference proteome</keyword>
<dbReference type="Gene3D" id="3.30.710.10">
    <property type="entry name" value="Potassium Channel Kv1.1, Chain A"/>
    <property type="match status" value="1"/>
</dbReference>
<dbReference type="PANTHER" id="PTHR47843">
    <property type="entry name" value="BTB DOMAIN-CONTAINING PROTEIN-RELATED"/>
    <property type="match status" value="1"/>
</dbReference>
<sequence>MDHSEPPSKRQKILRHAKPELVLVEVGKEREKFMLPESLLCHKSSFFAAALKPDSSFPKAKHNVIKMPEEDASLFDDFVSWMYNEHQTPRFDLNKHGTVENTMEELIHLFDLGDRLGALELQREMIRKFFNRLAGIPAMCRYFPHHIVDLIYQKKSAGIEILKEIATDYFVWGRRTHWAEDAFQCLISDQPEFGRACMKKLGTIALQEQKSGKRVKNPFHGTAHHYVTGFDAHAWSAIT</sequence>
<evidence type="ECO:0000313" key="1">
    <source>
        <dbReference type="EMBL" id="ERF70747.1"/>
    </source>
</evidence>
<accession>U1G0L1</accession>
<gene>
    <name evidence="1" type="ORF">EPUS_05099</name>
</gene>
<organism evidence="1 2">
    <name type="scientific">Endocarpon pusillum (strain Z07020 / HMAS-L-300199)</name>
    <name type="common">Lichen-forming fungus</name>
    <dbReference type="NCBI Taxonomy" id="1263415"/>
    <lineage>
        <taxon>Eukaryota</taxon>
        <taxon>Fungi</taxon>
        <taxon>Dikarya</taxon>
        <taxon>Ascomycota</taxon>
        <taxon>Pezizomycotina</taxon>
        <taxon>Eurotiomycetes</taxon>
        <taxon>Chaetothyriomycetidae</taxon>
        <taxon>Verrucariales</taxon>
        <taxon>Verrucariaceae</taxon>
        <taxon>Endocarpon</taxon>
    </lineage>
</organism>
<proteinExistence type="predicted"/>
<dbReference type="OrthoDB" id="194443at2759"/>
<reference evidence="2" key="1">
    <citation type="journal article" date="2014" name="BMC Genomics">
        <title>Genome characteristics reveal the impact of lichenization on lichen-forming fungus Endocarpon pusillum Hedwig (Verrucariales, Ascomycota).</title>
        <authorList>
            <person name="Wang Y.-Y."/>
            <person name="Liu B."/>
            <person name="Zhang X.-Y."/>
            <person name="Zhou Q.-M."/>
            <person name="Zhang T."/>
            <person name="Li H."/>
            <person name="Yu Y.-F."/>
            <person name="Zhang X.-L."/>
            <person name="Hao X.-Y."/>
            <person name="Wang M."/>
            <person name="Wang L."/>
            <person name="Wei J.-C."/>
        </authorList>
    </citation>
    <scope>NUCLEOTIDE SEQUENCE [LARGE SCALE GENOMIC DNA]</scope>
    <source>
        <strain evidence="2">Z07020 / HMAS-L-300199</strain>
    </source>
</reference>
<dbReference type="AlphaFoldDB" id="U1G0L1"/>
<dbReference type="InterPro" id="IPR011333">
    <property type="entry name" value="SKP1/BTB/POZ_sf"/>
</dbReference>
<dbReference type="Proteomes" id="UP000019373">
    <property type="component" value="Unassembled WGS sequence"/>
</dbReference>
<dbReference type="SUPFAM" id="SSF54695">
    <property type="entry name" value="POZ domain"/>
    <property type="match status" value="1"/>
</dbReference>
<dbReference type="HOGENOM" id="CLU_1161118_0_0_1"/>
<evidence type="ECO:0008006" key="3">
    <source>
        <dbReference type="Google" id="ProtNLM"/>
    </source>
</evidence>
<protein>
    <recommendedName>
        <fullName evidence="3">BTB domain-containing protein</fullName>
    </recommendedName>
</protein>
<evidence type="ECO:0000313" key="2">
    <source>
        <dbReference type="Proteomes" id="UP000019373"/>
    </source>
</evidence>
<name>U1G0L1_ENDPU</name>